<dbReference type="PROSITE" id="PS00518">
    <property type="entry name" value="ZF_RING_1"/>
    <property type="match status" value="1"/>
</dbReference>
<evidence type="ECO:0000256" key="1">
    <source>
        <dbReference type="ARBA" id="ARBA00022723"/>
    </source>
</evidence>
<accession>A0AAV0XJ04</accession>
<dbReference type="InterPro" id="IPR017907">
    <property type="entry name" value="Znf_RING_CS"/>
</dbReference>
<feature type="compositionally biased region" description="Polar residues" evidence="4">
    <location>
        <begin position="326"/>
        <end position="336"/>
    </location>
</feature>
<dbReference type="Pfam" id="PF03564">
    <property type="entry name" value="DUF1759"/>
    <property type="match status" value="1"/>
</dbReference>
<dbReference type="Proteomes" id="UP001160148">
    <property type="component" value="Unassembled WGS sequence"/>
</dbReference>
<evidence type="ECO:0008006" key="7">
    <source>
        <dbReference type="Google" id="ProtNLM"/>
    </source>
</evidence>
<dbReference type="AlphaFoldDB" id="A0AAV0XJ04"/>
<evidence type="ECO:0000256" key="2">
    <source>
        <dbReference type="ARBA" id="ARBA00022771"/>
    </source>
</evidence>
<keyword evidence="6" id="KW-1185">Reference proteome</keyword>
<feature type="region of interest" description="Disordered" evidence="4">
    <location>
        <begin position="324"/>
        <end position="366"/>
    </location>
</feature>
<evidence type="ECO:0000313" key="5">
    <source>
        <dbReference type="EMBL" id="CAI6368534.1"/>
    </source>
</evidence>
<evidence type="ECO:0000256" key="3">
    <source>
        <dbReference type="ARBA" id="ARBA00022833"/>
    </source>
</evidence>
<dbReference type="PANTHER" id="PTHR47331">
    <property type="entry name" value="PHD-TYPE DOMAIN-CONTAINING PROTEIN"/>
    <property type="match status" value="1"/>
</dbReference>
<comment type="caution">
    <text evidence="5">The sequence shown here is derived from an EMBL/GenBank/DDBJ whole genome shotgun (WGS) entry which is preliminary data.</text>
</comment>
<name>A0AAV0XJ04_9HEMI</name>
<organism evidence="5 6">
    <name type="scientific">Macrosiphum euphorbiae</name>
    <name type="common">potato aphid</name>
    <dbReference type="NCBI Taxonomy" id="13131"/>
    <lineage>
        <taxon>Eukaryota</taxon>
        <taxon>Metazoa</taxon>
        <taxon>Ecdysozoa</taxon>
        <taxon>Arthropoda</taxon>
        <taxon>Hexapoda</taxon>
        <taxon>Insecta</taxon>
        <taxon>Pterygota</taxon>
        <taxon>Neoptera</taxon>
        <taxon>Paraneoptera</taxon>
        <taxon>Hemiptera</taxon>
        <taxon>Sternorrhyncha</taxon>
        <taxon>Aphidomorpha</taxon>
        <taxon>Aphidoidea</taxon>
        <taxon>Aphididae</taxon>
        <taxon>Macrosiphini</taxon>
        <taxon>Macrosiphum</taxon>
    </lineage>
</organism>
<dbReference type="EMBL" id="CARXXK010000005">
    <property type="protein sequence ID" value="CAI6368534.1"/>
    <property type="molecule type" value="Genomic_DNA"/>
</dbReference>
<dbReference type="PANTHER" id="PTHR47331:SF1">
    <property type="entry name" value="GAG-LIKE PROTEIN"/>
    <property type="match status" value="1"/>
</dbReference>
<evidence type="ECO:0000256" key="4">
    <source>
        <dbReference type="SAM" id="MobiDB-lite"/>
    </source>
</evidence>
<gene>
    <name evidence="5" type="ORF">MEUPH1_LOCUS22878</name>
</gene>
<dbReference type="GO" id="GO:0008270">
    <property type="term" value="F:zinc ion binding"/>
    <property type="evidence" value="ECO:0007669"/>
    <property type="project" value="UniProtKB-KW"/>
</dbReference>
<keyword evidence="3" id="KW-0862">Zinc</keyword>
<evidence type="ECO:0000313" key="6">
    <source>
        <dbReference type="Proteomes" id="UP001160148"/>
    </source>
</evidence>
<proteinExistence type="predicted"/>
<protein>
    <recommendedName>
        <fullName evidence="7">Gag protein</fullName>
    </recommendedName>
</protein>
<keyword evidence="2" id="KW-0863">Zinc-finger</keyword>
<keyword evidence="1" id="KW-0479">Metal-binding</keyword>
<sequence>MAGERDARAKERAILRRDQVIARIRQIHLLATSSATDEASRSQLAVAIVDIDSLWASFVIENNNLLDILTESDLLGEFSVNLETETRALVVEAKALYKASQPTPAFNVGTVQQVSYEGIIDQASSSAGGSSKDCSVPYPPLAVAPMRLPEIPLPTFDGECHNWPAFRDMFVNLVANNDKIPNVTKFYYLVGCLHADPQEVIKGFSISNESFTLAWDALIERYDKPRRLASSIIDKLISAPASNSENLAVLQTFMSVFDENITILESLQIPDLASFLLFSLAARCLPTFSRRLFEAENNEEYPSIQSVIKFVKTRIQVLENAGVQPAGSSSSKSANIKKTGFRRESKTALVSTPKPSTSKHSSTKPTSASCYVCSGAHQLADCAKFKACSVDERYKVVCTHRLCMVCLIHGHMSFKCSSSCSICKRRHHALLHRDQEPSKPAPPAAMLGRQ</sequence>
<feature type="compositionally biased region" description="Low complexity" evidence="4">
    <location>
        <begin position="351"/>
        <end position="366"/>
    </location>
</feature>
<dbReference type="InterPro" id="IPR005312">
    <property type="entry name" value="DUF1759"/>
</dbReference>
<reference evidence="5 6" key="1">
    <citation type="submission" date="2023-01" db="EMBL/GenBank/DDBJ databases">
        <authorList>
            <person name="Whitehead M."/>
        </authorList>
    </citation>
    <scope>NUCLEOTIDE SEQUENCE [LARGE SCALE GENOMIC DNA]</scope>
</reference>